<feature type="transmembrane region" description="Helical" evidence="2">
    <location>
        <begin position="61"/>
        <end position="82"/>
    </location>
</feature>
<keyword evidence="2" id="KW-1133">Transmembrane helix</keyword>
<keyword evidence="2" id="KW-0812">Transmembrane</keyword>
<protein>
    <submittedName>
        <fullName evidence="3">Uncharacterized protein</fullName>
    </submittedName>
</protein>
<proteinExistence type="predicted"/>
<dbReference type="EMBL" id="HBHP01015298">
    <property type="protein sequence ID" value="CAD9763102.1"/>
    <property type="molecule type" value="Transcribed_RNA"/>
</dbReference>
<evidence type="ECO:0000256" key="1">
    <source>
        <dbReference type="SAM" id="MobiDB-lite"/>
    </source>
</evidence>
<organism evidence="3">
    <name type="scientific">Lotharella oceanica</name>
    <dbReference type="NCBI Taxonomy" id="641309"/>
    <lineage>
        <taxon>Eukaryota</taxon>
        <taxon>Sar</taxon>
        <taxon>Rhizaria</taxon>
        <taxon>Cercozoa</taxon>
        <taxon>Chlorarachniophyceae</taxon>
        <taxon>Lotharella</taxon>
    </lineage>
</organism>
<feature type="transmembrane region" description="Helical" evidence="2">
    <location>
        <begin position="34"/>
        <end position="55"/>
    </location>
</feature>
<feature type="region of interest" description="Disordered" evidence="1">
    <location>
        <begin position="237"/>
        <end position="271"/>
    </location>
</feature>
<feature type="transmembrane region" description="Helical" evidence="2">
    <location>
        <begin position="103"/>
        <end position="122"/>
    </location>
</feature>
<feature type="compositionally biased region" description="Acidic residues" evidence="1">
    <location>
        <begin position="256"/>
        <end position="270"/>
    </location>
</feature>
<dbReference type="AlphaFoldDB" id="A0A7S2TRJ7"/>
<evidence type="ECO:0000313" key="3">
    <source>
        <dbReference type="EMBL" id="CAD9763102.1"/>
    </source>
</evidence>
<feature type="region of interest" description="Disordered" evidence="1">
    <location>
        <begin position="286"/>
        <end position="338"/>
    </location>
</feature>
<feature type="compositionally biased region" description="Acidic residues" evidence="1">
    <location>
        <begin position="298"/>
        <end position="307"/>
    </location>
</feature>
<accession>A0A7S2TRJ7</accession>
<name>A0A7S2TRJ7_9EUKA</name>
<gene>
    <name evidence="3" type="ORF">LSP00402_LOCUS9486</name>
</gene>
<keyword evidence="2" id="KW-0472">Membrane</keyword>
<feature type="compositionally biased region" description="Basic and acidic residues" evidence="1">
    <location>
        <begin position="237"/>
        <end position="247"/>
    </location>
</feature>
<evidence type="ECO:0000256" key="2">
    <source>
        <dbReference type="SAM" id="Phobius"/>
    </source>
</evidence>
<sequence>MTSKMSFDDKLELEGPVSNEESTLSSLTARCHQILLVGIFLASITLMSLEVLYLQHIRRKGLVTSIFCVEVFLDVLIVCDVVRRARRTTCSTYLQNMWNWLDLLTFWVIAIHWIIVIVNPLVQVYSDAWIVLRYSFNSARVIYWMVRNVFFFKYEYYKELPRDVVGDLEWLPVTDLNHDAGGTALFDDDEHWSPGKMFKSEFIVEQFKAPNAVNAAEAAERERKEKEAEEAKIAAEEAKRLAEEKQINDILGPPTESEDELPPVDPQDEMAEAKRISFSEEAAAFDHDAEALAAGLESLEEDGDGDHEEGILSGMGPDIELRLEGGEPSGIVDDGGEGVSRAEALLFNYEE</sequence>
<reference evidence="3" key="1">
    <citation type="submission" date="2021-01" db="EMBL/GenBank/DDBJ databases">
        <authorList>
            <person name="Corre E."/>
            <person name="Pelletier E."/>
            <person name="Niang G."/>
            <person name="Scheremetjew M."/>
            <person name="Finn R."/>
            <person name="Kale V."/>
            <person name="Holt S."/>
            <person name="Cochrane G."/>
            <person name="Meng A."/>
            <person name="Brown T."/>
            <person name="Cohen L."/>
        </authorList>
    </citation>
    <scope>NUCLEOTIDE SEQUENCE</scope>
    <source>
        <strain evidence="3">CCMP622</strain>
    </source>
</reference>